<gene>
    <name evidence="1" type="ORF">ACFQDL_23770</name>
</gene>
<protein>
    <submittedName>
        <fullName evidence="1">SDR family oxidoreductase</fullName>
    </submittedName>
</protein>
<dbReference type="Proteomes" id="UP001596422">
    <property type="component" value="Unassembled WGS sequence"/>
</dbReference>
<dbReference type="InterPro" id="IPR002347">
    <property type="entry name" value="SDR_fam"/>
</dbReference>
<dbReference type="Pfam" id="PF13561">
    <property type="entry name" value="adh_short_C2"/>
    <property type="match status" value="1"/>
</dbReference>
<organism evidence="1 2">
    <name type="scientific">Marinobacterium aestuariivivens</name>
    <dbReference type="NCBI Taxonomy" id="1698799"/>
    <lineage>
        <taxon>Bacteria</taxon>
        <taxon>Pseudomonadati</taxon>
        <taxon>Pseudomonadota</taxon>
        <taxon>Gammaproteobacteria</taxon>
        <taxon>Oceanospirillales</taxon>
        <taxon>Oceanospirillaceae</taxon>
        <taxon>Marinobacterium</taxon>
    </lineage>
</organism>
<proteinExistence type="predicted"/>
<keyword evidence="2" id="KW-1185">Reference proteome</keyword>
<comment type="caution">
    <text evidence="1">The sequence shown here is derived from an EMBL/GenBank/DDBJ whole genome shotgun (WGS) entry which is preliminary data.</text>
</comment>
<sequence>MAILDVDAAGGAKLADELGAAALFIETDITDDAQLQAAATQTAEQFGGIDYLVNLACSYIDEGADSPVTTGTRHWISIWSAP</sequence>
<reference evidence="2" key="1">
    <citation type="journal article" date="2019" name="Int. J. Syst. Evol. Microbiol.">
        <title>The Global Catalogue of Microorganisms (GCM) 10K type strain sequencing project: providing services to taxonomists for standard genome sequencing and annotation.</title>
        <authorList>
            <consortium name="The Broad Institute Genomics Platform"/>
            <consortium name="The Broad Institute Genome Sequencing Center for Infectious Disease"/>
            <person name="Wu L."/>
            <person name="Ma J."/>
        </authorList>
    </citation>
    <scope>NUCLEOTIDE SEQUENCE [LARGE SCALE GENOMIC DNA]</scope>
    <source>
        <strain evidence="2">NBRC 111756</strain>
    </source>
</reference>
<dbReference type="InterPro" id="IPR036291">
    <property type="entry name" value="NAD(P)-bd_dom_sf"/>
</dbReference>
<accession>A0ABW2A5U1</accession>
<dbReference type="Gene3D" id="3.40.50.720">
    <property type="entry name" value="NAD(P)-binding Rossmann-like Domain"/>
    <property type="match status" value="1"/>
</dbReference>
<evidence type="ECO:0000313" key="2">
    <source>
        <dbReference type="Proteomes" id="UP001596422"/>
    </source>
</evidence>
<evidence type="ECO:0000313" key="1">
    <source>
        <dbReference type="EMBL" id="MFC6672756.1"/>
    </source>
</evidence>
<name>A0ABW2A5U1_9GAMM</name>
<dbReference type="SUPFAM" id="SSF51735">
    <property type="entry name" value="NAD(P)-binding Rossmann-fold domains"/>
    <property type="match status" value="1"/>
</dbReference>
<dbReference type="EMBL" id="JBHSWE010000001">
    <property type="protein sequence ID" value="MFC6672756.1"/>
    <property type="molecule type" value="Genomic_DNA"/>
</dbReference>
<dbReference type="RefSeq" id="WP_379911175.1">
    <property type="nucleotide sequence ID" value="NZ_JBHSWE010000001.1"/>
</dbReference>